<accession>A0ABQ2GZ11</accession>
<dbReference type="Proteomes" id="UP000616499">
    <property type="component" value="Unassembled WGS sequence"/>
</dbReference>
<dbReference type="SUPFAM" id="SSF55785">
    <property type="entry name" value="PYP-like sensor domain (PAS domain)"/>
    <property type="match status" value="5"/>
</dbReference>
<dbReference type="SMART" id="SM00086">
    <property type="entry name" value="PAC"/>
    <property type="match status" value="4"/>
</dbReference>
<feature type="domain" description="PAS" evidence="9">
    <location>
        <begin position="14"/>
        <end position="87"/>
    </location>
</feature>
<organism evidence="11 12">
    <name type="scientific">Pseudomonas asuensis</name>
    <dbReference type="NCBI Taxonomy" id="1825787"/>
    <lineage>
        <taxon>Bacteria</taxon>
        <taxon>Pseudomonadati</taxon>
        <taxon>Pseudomonadota</taxon>
        <taxon>Gammaproteobacteria</taxon>
        <taxon>Pseudomonadales</taxon>
        <taxon>Pseudomonadaceae</taxon>
        <taxon>Pseudomonas</taxon>
    </lineage>
</organism>
<protein>
    <recommendedName>
        <fullName evidence="2">histidine kinase</fullName>
        <ecNumber evidence="2">2.7.13.3</ecNumber>
    </recommendedName>
</protein>
<dbReference type="Pfam" id="PF00989">
    <property type="entry name" value="PAS"/>
    <property type="match status" value="1"/>
</dbReference>
<dbReference type="SMART" id="SM00388">
    <property type="entry name" value="HisKA"/>
    <property type="match status" value="1"/>
</dbReference>
<reference evidence="12" key="1">
    <citation type="journal article" date="2019" name="Int. J. Syst. Evol. Microbiol.">
        <title>The Global Catalogue of Microorganisms (GCM) 10K type strain sequencing project: providing services to taxonomists for standard genome sequencing and annotation.</title>
        <authorList>
            <consortium name="The Broad Institute Genomics Platform"/>
            <consortium name="The Broad Institute Genome Sequencing Center for Infectious Disease"/>
            <person name="Wu L."/>
            <person name="Ma J."/>
        </authorList>
    </citation>
    <scope>NUCLEOTIDE SEQUENCE [LARGE SCALE GENOMIC DNA]</scope>
    <source>
        <strain evidence="12">JCM 13501</strain>
    </source>
</reference>
<dbReference type="PROSITE" id="PS50110">
    <property type="entry name" value="RESPONSE_REGULATORY"/>
    <property type="match status" value="1"/>
</dbReference>
<evidence type="ECO:0000313" key="12">
    <source>
        <dbReference type="Proteomes" id="UP000616499"/>
    </source>
</evidence>
<evidence type="ECO:0000256" key="1">
    <source>
        <dbReference type="ARBA" id="ARBA00000085"/>
    </source>
</evidence>
<dbReference type="InterPro" id="IPR035965">
    <property type="entry name" value="PAS-like_dom_sf"/>
</dbReference>
<feature type="domain" description="PAS" evidence="9">
    <location>
        <begin position="389"/>
        <end position="460"/>
    </location>
</feature>
<dbReference type="InterPro" id="IPR036097">
    <property type="entry name" value="HisK_dim/P_sf"/>
</dbReference>
<dbReference type="CDD" id="cd18161">
    <property type="entry name" value="REC_hyHK_blue-like"/>
    <property type="match status" value="1"/>
</dbReference>
<evidence type="ECO:0000313" key="11">
    <source>
        <dbReference type="EMBL" id="GGM18420.1"/>
    </source>
</evidence>
<keyword evidence="3 6" id="KW-0597">Phosphoprotein</keyword>
<dbReference type="SMART" id="SM00448">
    <property type="entry name" value="REC"/>
    <property type="match status" value="1"/>
</dbReference>
<dbReference type="EMBL" id="BMNW01000007">
    <property type="protein sequence ID" value="GGM18420.1"/>
    <property type="molecule type" value="Genomic_DNA"/>
</dbReference>
<evidence type="ECO:0000256" key="3">
    <source>
        <dbReference type="ARBA" id="ARBA00022553"/>
    </source>
</evidence>
<dbReference type="InterPro" id="IPR000014">
    <property type="entry name" value="PAS"/>
</dbReference>
<evidence type="ECO:0000259" key="10">
    <source>
        <dbReference type="PROSITE" id="PS50113"/>
    </source>
</evidence>
<dbReference type="Gene3D" id="3.40.50.2300">
    <property type="match status" value="1"/>
</dbReference>
<dbReference type="PRINTS" id="PR00344">
    <property type="entry name" value="BCTRLSENSOR"/>
</dbReference>
<evidence type="ECO:0000256" key="2">
    <source>
        <dbReference type="ARBA" id="ARBA00012438"/>
    </source>
</evidence>
<name>A0ABQ2GZ11_9PSED</name>
<dbReference type="SUPFAM" id="SSF47384">
    <property type="entry name" value="Homodimeric domain of signal transducing histidine kinase"/>
    <property type="match status" value="1"/>
</dbReference>
<dbReference type="Pfam" id="PF02518">
    <property type="entry name" value="HATPase_c"/>
    <property type="match status" value="1"/>
</dbReference>
<evidence type="ECO:0000256" key="6">
    <source>
        <dbReference type="PROSITE-ProRule" id="PRU00169"/>
    </source>
</evidence>
<feature type="domain" description="PAC" evidence="10">
    <location>
        <begin position="207"/>
        <end position="260"/>
    </location>
</feature>
<dbReference type="Pfam" id="PF13426">
    <property type="entry name" value="PAS_9"/>
    <property type="match status" value="1"/>
</dbReference>
<comment type="catalytic activity">
    <reaction evidence="1">
        <text>ATP + protein L-histidine = ADP + protein N-phospho-L-histidine.</text>
        <dbReference type="EC" id="2.7.13.3"/>
    </reaction>
</comment>
<dbReference type="Gene3D" id="2.10.70.100">
    <property type="match status" value="1"/>
</dbReference>
<evidence type="ECO:0000256" key="4">
    <source>
        <dbReference type="ARBA" id="ARBA00022679"/>
    </source>
</evidence>
<dbReference type="SMART" id="SM00387">
    <property type="entry name" value="HATPase_c"/>
    <property type="match status" value="1"/>
</dbReference>
<dbReference type="PANTHER" id="PTHR43304">
    <property type="entry name" value="PHYTOCHROME-LIKE PROTEIN CPH1"/>
    <property type="match status" value="1"/>
</dbReference>
<feature type="domain" description="PAS" evidence="9">
    <location>
        <begin position="526"/>
        <end position="596"/>
    </location>
</feature>
<keyword evidence="4" id="KW-0808">Transferase</keyword>
<dbReference type="SMART" id="SM00091">
    <property type="entry name" value="PAS"/>
    <property type="match status" value="4"/>
</dbReference>
<evidence type="ECO:0000259" key="8">
    <source>
        <dbReference type="PROSITE" id="PS50110"/>
    </source>
</evidence>
<dbReference type="InterPro" id="IPR013767">
    <property type="entry name" value="PAS_fold"/>
</dbReference>
<dbReference type="EC" id="2.7.13.3" evidence="2"/>
<feature type="modified residue" description="4-aspartylphosphate" evidence="6">
    <location>
        <position position="954"/>
    </location>
</feature>
<evidence type="ECO:0000256" key="5">
    <source>
        <dbReference type="ARBA" id="ARBA00022777"/>
    </source>
</evidence>
<dbReference type="InterPro" id="IPR036890">
    <property type="entry name" value="HATPase_C_sf"/>
</dbReference>
<dbReference type="CDD" id="cd00130">
    <property type="entry name" value="PAS"/>
    <property type="match status" value="4"/>
</dbReference>
<feature type="domain" description="PAC" evidence="10">
    <location>
        <begin position="462"/>
        <end position="514"/>
    </location>
</feature>
<evidence type="ECO:0000259" key="7">
    <source>
        <dbReference type="PROSITE" id="PS50109"/>
    </source>
</evidence>
<dbReference type="PROSITE" id="PS50113">
    <property type="entry name" value="PAC"/>
    <property type="match status" value="2"/>
</dbReference>
<dbReference type="InterPro" id="IPR001610">
    <property type="entry name" value="PAC"/>
</dbReference>
<dbReference type="SUPFAM" id="SSF55874">
    <property type="entry name" value="ATPase domain of HSP90 chaperone/DNA topoisomerase II/histidine kinase"/>
    <property type="match status" value="1"/>
</dbReference>
<dbReference type="InterPro" id="IPR004358">
    <property type="entry name" value="Sig_transdc_His_kin-like_C"/>
</dbReference>
<sequence length="1022" mass="115271">MSDNGSSSIPALSRQALTELVFDHTADYAVIVTDPLGKIIAWNPSAEVILGWTAEEAVGQPYELFYTPDDRAAGQPIKEIEAALEQGRALDERWHIKRDGTIFWASGELSPLYKDGVLIGYTKILRDRTRERLTEESLRLAQKVGNIGTFELFPREGWIAVSPEFCRLWGVPIQSKLRVQTLMEHIHPEDRARLATDKAELPDDALEYIEYRIQRADTGEERWIARRGEPVHIEYSQTKRYLGVCYDVTERKRADISIRAAEARWRDLFEGMTEGFYLAEAIRDERGRMVSFRYQEANPSFWYQTGLDTSTVVLGRTVHELFPSIAEQRVKTYATLLETGRPQHFEVYAEQLGSRWFEARARRITVDSFAVLFMDITQRKGTEVALEKSESRFKAITHSIEQIVWDARPDGYRDFYNERWYEYTGMQKDSNTGFTWLDYVHPDELDRTKAAWQHSVVTGEPFRTEYRLRHHSGQYRWMLARAHPLLDADKRIVRWYGSSTDIQDIVEAREVLSRSQEELEGLVTERTRERDRIWHLSNDMMAVTRLNSEIVSINAACSRTLDLSENELLGQSFLDITHPEDKAKTRTELGRLSQGHSTADFEVRLRHRDGSYRLTSWTAVAEHAYVYAVGRDITEQRQTEEQLRQAQKMEAVGQLTGGIAHDFNNLLTGIIGSLDLMQRRFKAGRVENLDHYMDAAVTSAQRAAALTQRLLAFSRRQALDLKPVDINQLVASLEDLLHRTTGENITLTTHLGAGLCPACTDTNQLESALVNLVINARDAMPNGGTIDISTSSIHLNEDHGPEMDGLKAGDYIKLSIKDTGTGMTPDVQAKVFDPFFTTKPIGQGTGLGLSMVYGYIKQSKGHIRIISEPGKGTEVCLYLPCHKGAIDEAPIGTDTAISLGSGETVLVVEDEAVVRGLVIEVLKELGYEVLEAADSKSAIPILESHQRIDLMISDVGLPGLNGRQLAEIARQFRPELKVLFATGYAEGSYVKGYLGRGMALITKPFAIDTLAARIKEMLAAEF</sequence>
<dbReference type="InterPro" id="IPR003594">
    <property type="entry name" value="HATPase_dom"/>
</dbReference>
<dbReference type="InterPro" id="IPR005467">
    <property type="entry name" value="His_kinase_dom"/>
</dbReference>
<proteinExistence type="predicted"/>
<keyword evidence="12" id="KW-1185">Reference proteome</keyword>
<dbReference type="Pfam" id="PF08447">
    <property type="entry name" value="PAS_3"/>
    <property type="match status" value="3"/>
</dbReference>
<dbReference type="SUPFAM" id="SSF52172">
    <property type="entry name" value="CheY-like"/>
    <property type="match status" value="1"/>
</dbReference>
<dbReference type="Pfam" id="PF00072">
    <property type="entry name" value="Response_reg"/>
    <property type="match status" value="1"/>
</dbReference>
<keyword evidence="5" id="KW-0418">Kinase</keyword>
<feature type="domain" description="Response regulatory" evidence="8">
    <location>
        <begin position="904"/>
        <end position="1018"/>
    </location>
</feature>
<dbReference type="Pfam" id="PF00512">
    <property type="entry name" value="HisKA"/>
    <property type="match status" value="1"/>
</dbReference>
<feature type="domain" description="Histidine kinase" evidence="7">
    <location>
        <begin position="658"/>
        <end position="883"/>
    </location>
</feature>
<comment type="caution">
    <text evidence="11">The sequence shown here is derived from an EMBL/GenBank/DDBJ whole genome shotgun (WGS) entry which is preliminary data.</text>
</comment>
<dbReference type="PROSITE" id="PS50112">
    <property type="entry name" value="PAS"/>
    <property type="match status" value="3"/>
</dbReference>
<dbReference type="PANTHER" id="PTHR43304:SF1">
    <property type="entry name" value="PAC DOMAIN-CONTAINING PROTEIN"/>
    <property type="match status" value="1"/>
</dbReference>
<dbReference type="InterPro" id="IPR013655">
    <property type="entry name" value="PAS_fold_3"/>
</dbReference>
<dbReference type="Gene3D" id="3.30.565.10">
    <property type="entry name" value="Histidine kinase-like ATPase, C-terminal domain"/>
    <property type="match status" value="1"/>
</dbReference>
<dbReference type="InterPro" id="IPR003661">
    <property type="entry name" value="HisK_dim/P_dom"/>
</dbReference>
<dbReference type="InterPro" id="IPR001789">
    <property type="entry name" value="Sig_transdc_resp-reg_receiver"/>
</dbReference>
<gene>
    <name evidence="11" type="ORF">GCM10009425_31770</name>
</gene>
<dbReference type="Gene3D" id="1.10.287.130">
    <property type="match status" value="1"/>
</dbReference>
<dbReference type="PROSITE" id="PS50109">
    <property type="entry name" value="HIS_KIN"/>
    <property type="match status" value="1"/>
</dbReference>
<dbReference type="InterPro" id="IPR011006">
    <property type="entry name" value="CheY-like_superfamily"/>
</dbReference>
<dbReference type="Gene3D" id="3.30.450.20">
    <property type="entry name" value="PAS domain"/>
    <property type="match status" value="5"/>
</dbReference>
<dbReference type="InterPro" id="IPR052162">
    <property type="entry name" value="Sensor_kinase/Photoreceptor"/>
</dbReference>
<dbReference type="CDD" id="cd00082">
    <property type="entry name" value="HisKA"/>
    <property type="match status" value="1"/>
</dbReference>
<evidence type="ECO:0000259" key="9">
    <source>
        <dbReference type="PROSITE" id="PS50112"/>
    </source>
</evidence>
<dbReference type="NCBIfam" id="TIGR00229">
    <property type="entry name" value="sensory_box"/>
    <property type="match status" value="4"/>
</dbReference>
<dbReference type="InterPro" id="IPR000700">
    <property type="entry name" value="PAS-assoc_C"/>
</dbReference>